<dbReference type="GO" id="GO:0016034">
    <property type="term" value="F:maleylacetoacetate isomerase activity"/>
    <property type="evidence" value="ECO:0007669"/>
    <property type="project" value="TreeGrafter"/>
</dbReference>
<dbReference type="InterPro" id="IPR036249">
    <property type="entry name" value="Thioredoxin-like_sf"/>
</dbReference>
<dbReference type="PANTHER" id="PTHR42673:SF4">
    <property type="entry name" value="MALEYLACETOACETATE ISOMERASE"/>
    <property type="match status" value="1"/>
</dbReference>
<dbReference type="InterPro" id="IPR004045">
    <property type="entry name" value="Glutathione_S-Trfase_N"/>
</dbReference>
<dbReference type="GO" id="GO:0004364">
    <property type="term" value="F:glutathione transferase activity"/>
    <property type="evidence" value="ECO:0007669"/>
    <property type="project" value="TreeGrafter"/>
</dbReference>
<name>A0A4Y9RTD3_9BURK</name>
<dbReference type="Gene3D" id="3.40.30.10">
    <property type="entry name" value="Glutaredoxin"/>
    <property type="match status" value="1"/>
</dbReference>
<dbReference type="SFLD" id="SFLDG00358">
    <property type="entry name" value="Main_(cytGST)"/>
    <property type="match status" value="1"/>
</dbReference>
<dbReference type="Pfam" id="PF13410">
    <property type="entry name" value="GST_C_2"/>
    <property type="match status" value="1"/>
</dbReference>
<accession>A0A4Y9RTD3</accession>
<proteinExistence type="predicted"/>
<dbReference type="SUPFAM" id="SSF47616">
    <property type="entry name" value="GST C-terminal domain-like"/>
    <property type="match status" value="1"/>
</dbReference>
<dbReference type="PANTHER" id="PTHR42673">
    <property type="entry name" value="MALEYLACETOACETATE ISOMERASE"/>
    <property type="match status" value="1"/>
</dbReference>
<dbReference type="EMBL" id="SPVF01000257">
    <property type="protein sequence ID" value="TFW11541.1"/>
    <property type="molecule type" value="Genomic_DNA"/>
</dbReference>
<gene>
    <name evidence="2" type="ORF">E4L96_21050</name>
</gene>
<dbReference type="GO" id="GO:0006749">
    <property type="term" value="P:glutathione metabolic process"/>
    <property type="evidence" value="ECO:0007669"/>
    <property type="project" value="TreeGrafter"/>
</dbReference>
<keyword evidence="3" id="KW-1185">Reference proteome</keyword>
<keyword evidence="2" id="KW-0808">Transferase</keyword>
<dbReference type="GO" id="GO:0006559">
    <property type="term" value="P:L-phenylalanine catabolic process"/>
    <property type="evidence" value="ECO:0007669"/>
    <property type="project" value="TreeGrafter"/>
</dbReference>
<dbReference type="PROSITE" id="PS50404">
    <property type="entry name" value="GST_NTER"/>
    <property type="match status" value="1"/>
</dbReference>
<dbReference type="RefSeq" id="WP_135209177.1">
    <property type="nucleotide sequence ID" value="NZ_SPVF01000257.1"/>
</dbReference>
<dbReference type="CDD" id="cd03043">
    <property type="entry name" value="GST_N_1"/>
    <property type="match status" value="1"/>
</dbReference>
<reference evidence="2 3" key="1">
    <citation type="submission" date="2019-03" db="EMBL/GenBank/DDBJ databases">
        <title>Draft Genome Sequence of Massilia arenosa sp. nov., a Novel Massilia Species Isolated from a Sandy-loam Maize Soil.</title>
        <authorList>
            <person name="Raths R."/>
            <person name="Peta V."/>
            <person name="Bucking H."/>
        </authorList>
    </citation>
    <scope>NUCLEOTIDE SEQUENCE [LARGE SCALE GENOMIC DNA]</scope>
    <source>
        <strain evidence="2 3">MC02</strain>
    </source>
</reference>
<dbReference type="InterPro" id="IPR040079">
    <property type="entry name" value="Glutathione_S-Trfase"/>
</dbReference>
<dbReference type="AlphaFoldDB" id="A0A4Y9RTD3"/>
<dbReference type="Proteomes" id="UP000298438">
    <property type="component" value="Unassembled WGS sequence"/>
</dbReference>
<comment type="caution">
    <text evidence="2">The sequence shown here is derived from an EMBL/GenBank/DDBJ whole genome shotgun (WGS) entry which is preliminary data.</text>
</comment>
<dbReference type="OrthoDB" id="9799538at2"/>
<protein>
    <submittedName>
        <fullName evidence="2">Glutathione S-transferase family protein</fullName>
    </submittedName>
</protein>
<organism evidence="2 3">
    <name type="scientific">Zemynaea arenosa</name>
    <dbReference type="NCBI Taxonomy" id="2561931"/>
    <lineage>
        <taxon>Bacteria</taxon>
        <taxon>Pseudomonadati</taxon>
        <taxon>Pseudomonadota</taxon>
        <taxon>Betaproteobacteria</taxon>
        <taxon>Burkholderiales</taxon>
        <taxon>Oxalobacteraceae</taxon>
        <taxon>Telluria group</taxon>
        <taxon>Zemynaea</taxon>
    </lineage>
</organism>
<evidence type="ECO:0000313" key="3">
    <source>
        <dbReference type="Proteomes" id="UP000298438"/>
    </source>
</evidence>
<dbReference type="InterPro" id="IPR036282">
    <property type="entry name" value="Glutathione-S-Trfase_C_sf"/>
</dbReference>
<dbReference type="SFLD" id="SFLDS00019">
    <property type="entry name" value="Glutathione_Transferase_(cytos"/>
    <property type="match status" value="1"/>
</dbReference>
<dbReference type="Pfam" id="PF13409">
    <property type="entry name" value="GST_N_2"/>
    <property type="match status" value="1"/>
</dbReference>
<dbReference type="Gene3D" id="1.20.1050.10">
    <property type="match status" value="1"/>
</dbReference>
<feature type="domain" description="GST N-terminal" evidence="1">
    <location>
        <begin position="2"/>
        <end position="82"/>
    </location>
</feature>
<dbReference type="CDD" id="cd03194">
    <property type="entry name" value="GST_C_3"/>
    <property type="match status" value="1"/>
</dbReference>
<sequence length="228" mass="25752">MLELYIANKNYSSWSLRPWVLLRELGIPFTEHTILFGQQDTQVQLRAVSGAAKVPCLRDEDTLVWDSLAIVEYVAEDYPQVWPRERAARAWARSAAAEMHSGFFTLRDVCTMNCGIRVALKAISPALRREFDRLDELWTEGLECFGGPFLAGETFSAVDAFFAPVAFRVQTYGIPLSGRALAYAARLRELVPMQEWYAAALQETARDEPHEAEARAAGEWTADFRRTA</sequence>
<evidence type="ECO:0000259" key="1">
    <source>
        <dbReference type="PROSITE" id="PS50404"/>
    </source>
</evidence>
<dbReference type="SUPFAM" id="SSF52833">
    <property type="entry name" value="Thioredoxin-like"/>
    <property type="match status" value="1"/>
</dbReference>
<evidence type="ECO:0000313" key="2">
    <source>
        <dbReference type="EMBL" id="TFW11541.1"/>
    </source>
</evidence>